<name>A0A484MFV1_9ASTE</name>
<proteinExistence type="predicted"/>
<evidence type="ECO:0000256" key="9">
    <source>
        <dbReference type="SAM" id="Phobius"/>
    </source>
</evidence>
<dbReference type="InterPro" id="IPR003591">
    <property type="entry name" value="Leu-rich_rpt_typical-subtyp"/>
</dbReference>
<dbReference type="InterPro" id="IPR011009">
    <property type="entry name" value="Kinase-like_dom_sf"/>
</dbReference>
<evidence type="ECO:0000256" key="10">
    <source>
        <dbReference type="SAM" id="SignalP"/>
    </source>
</evidence>
<dbReference type="GO" id="GO:0004672">
    <property type="term" value="F:protein kinase activity"/>
    <property type="evidence" value="ECO:0007669"/>
    <property type="project" value="InterPro"/>
</dbReference>
<dbReference type="GO" id="GO:0006952">
    <property type="term" value="P:defense response"/>
    <property type="evidence" value="ECO:0007669"/>
    <property type="project" value="UniProtKB-ARBA"/>
</dbReference>
<dbReference type="InterPro" id="IPR032675">
    <property type="entry name" value="LRR_dom_sf"/>
</dbReference>
<gene>
    <name evidence="12" type="ORF">CCAM_LOCUS29183</name>
</gene>
<keyword evidence="7 9" id="KW-0472">Membrane</keyword>
<evidence type="ECO:0000313" key="12">
    <source>
        <dbReference type="EMBL" id="VFQ87407.1"/>
    </source>
</evidence>
<dbReference type="SMART" id="SM00220">
    <property type="entry name" value="S_TKc"/>
    <property type="match status" value="1"/>
</dbReference>
<dbReference type="FunFam" id="3.80.10.10:FF:000095">
    <property type="entry name" value="LRR receptor-like serine/threonine-protein kinase GSO1"/>
    <property type="match status" value="1"/>
</dbReference>
<dbReference type="PANTHER" id="PTHR48060">
    <property type="entry name" value="DNA DAMAGE-REPAIR/TOLERATION PROTEIN DRT100"/>
    <property type="match status" value="1"/>
</dbReference>
<keyword evidence="5" id="KW-0677">Repeat</keyword>
<reference evidence="12 13" key="1">
    <citation type="submission" date="2018-04" db="EMBL/GenBank/DDBJ databases">
        <authorList>
            <person name="Vogel A."/>
        </authorList>
    </citation>
    <scope>NUCLEOTIDE SEQUENCE [LARGE SCALE GENOMIC DNA]</scope>
</reference>
<dbReference type="Pfam" id="PF00560">
    <property type="entry name" value="LRR_1"/>
    <property type="match status" value="6"/>
</dbReference>
<dbReference type="GO" id="GO:0005524">
    <property type="term" value="F:ATP binding"/>
    <property type="evidence" value="ECO:0007669"/>
    <property type="project" value="InterPro"/>
</dbReference>
<evidence type="ECO:0000259" key="11">
    <source>
        <dbReference type="SMART" id="SM00220"/>
    </source>
</evidence>
<dbReference type="AlphaFoldDB" id="A0A484MFV1"/>
<protein>
    <recommendedName>
        <fullName evidence="11">Protein kinase domain-containing protein</fullName>
    </recommendedName>
</protein>
<dbReference type="GO" id="GO:0051707">
    <property type="term" value="P:response to other organism"/>
    <property type="evidence" value="ECO:0007669"/>
    <property type="project" value="UniProtKB-ARBA"/>
</dbReference>
<evidence type="ECO:0000256" key="2">
    <source>
        <dbReference type="ARBA" id="ARBA00022614"/>
    </source>
</evidence>
<dbReference type="SUPFAM" id="SSF56112">
    <property type="entry name" value="Protein kinase-like (PK-like)"/>
    <property type="match status" value="1"/>
</dbReference>
<dbReference type="PROSITE" id="PS51450">
    <property type="entry name" value="LRR"/>
    <property type="match status" value="1"/>
</dbReference>
<dbReference type="EMBL" id="OOIL02003368">
    <property type="protein sequence ID" value="VFQ87407.1"/>
    <property type="molecule type" value="Genomic_DNA"/>
</dbReference>
<dbReference type="SMART" id="SM00369">
    <property type="entry name" value="LRR_TYP"/>
    <property type="match status" value="5"/>
</dbReference>
<feature type="region of interest" description="Disordered" evidence="8">
    <location>
        <begin position="399"/>
        <end position="429"/>
    </location>
</feature>
<keyword evidence="6 9" id="KW-1133">Transmembrane helix</keyword>
<evidence type="ECO:0000256" key="7">
    <source>
        <dbReference type="ARBA" id="ARBA00023136"/>
    </source>
</evidence>
<comment type="subcellular location">
    <subcellularLocation>
        <location evidence="1">Membrane</location>
        <topology evidence="1">Single-pass membrane protein</topology>
    </subcellularLocation>
</comment>
<evidence type="ECO:0000256" key="5">
    <source>
        <dbReference type="ARBA" id="ARBA00022737"/>
    </source>
</evidence>
<evidence type="ECO:0000256" key="6">
    <source>
        <dbReference type="ARBA" id="ARBA00022989"/>
    </source>
</evidence>
<sequence length="662" mass="72169">MCFLLSLLYAFFLKLNSNLLGGAIPTELGHCLSLSTLNLGNNELNGSIVEGIPNLPQLQCLVLSHNRLTGHIPSNENPKYFRQDTISDSTYVHHRGVFDLSFNQLSGEIPEELGSCLVIVDLLLSKNRFSGLIPKSLSQLPNLTTLDMSENELRGEIPMEFRHALSLQGLYLGNNCLAGAMPESLGLLVGLVKLNLTGNKLSGQIPSSFGNLHFLTHLDFSSNLLEGHLPQSLTNMVNIVGFYAQQNRLSGHLDELFTASTVWRIEILNLSSNSFSGVLPPSLGNMSYLTCLDLHENGFAGGIPGEIGNLTQLEYLDLSRNRLSSRIPDPICHLPNLKYFNFAENDLADPVPGIGTCQNLSRVSAGGSRNLILSAVMAGTLTVTVLAVFLLRRKKWNPKNGGGGRRRRGFDDDGDDDPEKPSGGDGSAIDRRLYFQTNAKSKEPPSINIAMFEQSLLKITLVNILEATDNFCRTNIIGDGGFRTVYRATLSDGKTVAVKKLSHGKTQGTREFLAEMETVGKKSRPQSLQFLDPPLSACETHVSTDIAGTFGYIPPEYGQTGRSTTRGDMYSFGVILLELVSSREPTGPEFKDGEGGNLVGWASKKMKKGQAVDVLDLEILDADSKPMMLQTLQIASLCLSDNPASRPTMLQVVKLLKGIRDD</sequence>
<dbReference type="InterPro" id="IPR001611">
    <property type="entry name" value="Leu-rich_rpt"/>
</dbReference>
<dbReference type="InterPro" id="IPR053211">
    <property type="entry name" value="DNA_repair-toleration"/>
</dbReference>
<dbReference type="Gene3D" id="3.80.10.10">
    <property type="entry name" value="Ribonuclease Inhibitor"/>
    <property type="match status" value="2"/>
</dbReference>
<keyword evidence="13" id="KW-1185">Reference proteome</keyword>
<dbReference type="InterPro" id="IPR000719">
    <property type="entry name" value="Prot_kinase_dom"/>
</dbReference>
<keyword evidence="4 10" id="KW-0732">Signal</keyword>
<evidence type="ECO:0000256" key="4">
    <source>
        <dbReference type="ARBA" id="ARBA00022729"/>
    </source>
</evidence>
<feature type="transmembrane region" description="Helical" evidence="9">
    <location>
        <begin position="371"/>
        <end position="391"/>
    </location>
</feature>
<accession>A0A484MFV1</accession>
<evidence type="ECO:0000313" key="13">
    <source>
        <dbReference type="Proteomes" id="UP000595140"/>
    </source>
</evidence>
<evidence type="ECO:0000256" key="3">
    <source>
        <dbReference type="ARBA" id="ARBA00022692"/>
    </source>
</evidence>
<dbReference type="Gene3D" id="3.30.200.20">
    <property type="entry name" value="Phosphorylase Kinase, domain 1"/>
    <property type="match status" value="1"/>
</dbReference>
<dbReference type="InterPro" id="IPR001245">
    <property type="entry name" value="Ser-Thr/Tyr_kinase_cat_dom"/>
</dbReference>
<dbReference type="SUPFAM" id="SSF52058">
    <property type="entry name" value="L domain-like"/>
    <property type="match status" value="2"/>
</dbReference>
<dbReference type="PANTHER" id="PTHR48060:SF21">
    <property type="entry name" value="L DOMAIN-LIKE PROTEIN"/>
    <property type="match status" value="1"/>
</dbReference>
<dbReference type="GO" id="GO:0016020">
    <property type="term" value="C:membrane"/>
    <property type="evidence" value="ECO:0007669"/>
    <property type="project" value="UniProtKB-SubCell"/>
</dbReference>
<dbReference type="OrthoDB" id="551849at2759"/>
<dbReference type="PRINTS" id="PR00019">
    <property type="entry name" value="LEURICHRPT"/>
</dbReference>
<organism evidence="12 13">
    <name type="scientific">Cuscuta campestris</name>
    <dbReference type="NCBI Taxonomy" id="132261"/>
    <lineage>
        <taxon>Eukaryota</taxon>
        <taxon>Viridiplantae</taxon>
        <taxon>Streptophyta</taxon>
        <taxon>Embryophyta</taxon>
        <taxon>Tracheophyta</taxon>
        <taxon>Spermatophyta</taxon>
        <taxon>Magnoliopsida</taxon>
        <taxon>eudicotyledons</taxon>
        <taxon>Gunneridae</taxon>
        <taxon>Pentapetalae</taxon>
        <taxon>asterids</taxon>
        <taxon>lamiids</taxon>
        <taxon>Solanales</taxon>
        <taxon>Convolvulaceae</taxon>
        <taxon>Cuscuteae</taxon>
        <taxon>Cuscuta</taxon>
        <taxon>Cuscuta subgen. Grammica</taxon>
        <taxon>Cuscuta sect. Cleistogrammica</taxon>
    </lineage>
</organism>
<dbReference type="Pfam" id="PF07714">
    <property type="entry name" value="PK_Tyr_Ser-Thr"/>
    <property type="match status" value="1"/>
</dbReference>
<feature type="domain" description="Protein kinase" evidence="11">
    <location>
        <begin position="471"/>
        <end position="656"/>
    </location>
</feature>
<feature type="chain" id="PRO_5019772891" description="Protein kinase domain-containing protein" evidence="10">
    <location>
        <begin position="18"/>
        <end position="662"/>
    </location>
</feature>
<dbReference type="Pfam" id="PF13855">
    <property type="entry name" value="LRR_8"/>
    <property type="match status" value="1"/>
</dbReference>
<dbReference type="Gene3D" id="1.10.510.10">
    <property type="entry name" value="Transferase(Phosphotransferase) domain 1"/>
    <property type="match status" value="1"/>
</dbReference>
<feature type="signal peptide" evidence="10">
    <location>
        <begin position="1"/>
        <end position="17"/>
    </location>
</feature>
<dbReference type="Proteomes" id="UP000595140">
    <property type="component" value="Unassembled WGS sequence"/>
</dbReference>
<keyword evidence="2" id="KW-0433">Leucine-rich repeat</keyword>
<evidence type="ECO:0000256" key="1">
    <source>
        <dbReference type="ARBA" id="ARBA00004167"/>
    </source>
</evidence>
<evidence type="ECO:0000256" key="8">
    <source>
        <dbReference type="SAM" id="MobiDB-lite"/>
    </source>
</evidence>
<keyword evidence="3 9" id="KW-0812">Transmembrane</keyword>